<dbReference type="Proteomes" id="UP001147733">
    <property type="component" value="Unassembled WGS sequence"/>
</dbReference>
<dbReference type="AlphaFoldDB" id="A0A9W9NL96"/>
<proteinExistence type="predicted"/>
<keyword evidence="2" id="KW-1185">Reference proteome</keyword>
<evidence type="ECO:0000313" key="1">
    <source>
        <dbReference type="EMBL" id="KAJ5222076.1"/>
    </source>
</evidence>
<evidence type="ECO:0000313" key="2">
    <source>
        <dbReference type="Proteomes" id="UP001147733"/>
    </source>
</evidence>
<reference evidence="1" key="1">
    <citation type="submission" date="2022-11" db="EMBL/GenBank/DDBJ databases">
        <authorList>
            <person name="Petersen C."/>
        </authorList>
    </citation>
    <scope>NUCLEOTIDE SEQUENCE</scope>
    <source>
        <strain evidence="1">IBT 23319</strain>
    </source>
</reference>
<comment type="caution">
    <text evidence="1">The sequence shown here is derived from an EMBL/GenBank/DDBJ whole genome shotgun (WGS) entry which is preliminary data.</text>
</comment>
<accession>A0A9W9NL96</accession>
<gene>
    <name evidence="1" type="ORF">N7469_010963</name>
</gene>
<name>A0A9W9NL96_PENCI</name>
<organism evidence="1 2">
    <name type="scientific">Penicillium citrinum</name>
    <dbReference type="NCBI Taxonomy" id="5077"/>
    <lineage>
        <taxon>Eukaryota</taxon>
        <taxon>Fungi</taxon>
        <taxon>Dikarya</taxon>
        <taxon>Ascomycota</taxon>
        <taxon>Pezizomycotina</taxon>
        <taxon>Eurotiomycetes</taxon>
        <taxon>Eurotiomycetidae</taxon>
        <taxon>Eurotiales</taxon>
        <taxon>Aspergillaceae</taxon>
        <taxon>Penicillium</taxon>
    </lineage>
</organism>
<reference evidence="1" key="2">
    <citation type="journal article" date="2023" name="IMA Fungus">
        <title>Comparative genomic study of the Penicillium genus elucidates a diverse pangenome and 15 lateral gene transfer events.</title>
        <authorList>
            <person name="Petersen C."/>
            <person name="Sorensen T."/>
            <person name="Nielsen M.R."/>
            <person name="Sondergaard T.E."/>
            <person name="Sorensen J.L."/>
            <person name="Fitzpatrick D.A."/>
            <person name="Frisvad J.C."/>
            <person name="Nielsen K.L."/>
        </authorList>
    </citation>
    <scope>NUCLEOTIDE SEQUENCE</scope>
    <source>
        <strain evidence="1">IBT 23319</strain>
    </source>
</reference>
<dbReference type="RefSeq" id="XP_056496999.1">
    <property type="nucleotide sequence ID" value="XM_056649868.1"/>
</dbReference>
<dbReference type="GeneID" id="81389035"/>
<protein>
    <submittedName>
        <fullName evidence="1">Uncharacterized protein</fullName>
    </submittedName>
</protein>
<dbReference type="EMBL" id="JAPQKT010000009">
    <property type="protein sequence ID" value="KAJ5222076.1"/>
    <property type="molecule type" value="Genomic_DNA"/>
</dbReference>
<sequence>MYMWKASVEEVFIEISFESSIISISISFKSLCIRVRFSIETGAIREQDFEFSPWLWEFGILLSV</sequence>